<dbReference type="Pfam" id="PF00395">
    <property type="entry name" value="SLH"/>
    <property type="match status" value="2"/>
</dbReference>
<dbReference type="Gene3D" id="1.25.40.10">
    <property type="entry name" value="Tetratricopeptide repeat domain"/>
    <property type="match status" value="1"/>
</dbReference>
<organism evidence="2">
    <name type="scientific">marine metagenome</name>
    <dbReference type="NCBI Taxonomy" id="408172"/>
    <lineage>
        <taxon>unclassified sequences</taxon>
        <taxon>metagenomes</taxon>
        <taxon>ecological metagenomes</taxon>
    </lineage>
</organism>
<dbReference type="InterPro" id="IPR019734">
    <property type="entry name" value="TPR_rpt"/>
</dbReference>
<evidence type="ECO:0000313" key="2">
    <source>
        <dbReference type="EMBL" id="SUZ97464.1"/>
    </source>
</evidence>
<dbReference type="PROSITE" id="PS51257">
    <property type="entry name" value="PROKAR_LIPOPROTEIN"/>
    <property type="match status" value="1"/>
</dbReference>
<dbReference type="SMART" id="SM00028">
    <property type="entry name" value="TPR"/>
    <property type="match status" value="2"/>
</dbReference>
<dbReference type="Pfam" id="PF13432">
    <property type="entry name" value="TPR_16"/>
    <property type="match status" value="1"/>
</dbReference>
<dbReference type="AlphaFoldDB" id="A0A381S1Y7"/>
<name>A0A381S1Y7_9ZZZZ</name>
<accession>A0A381S1Y7</accession>
<proteinExistence type="predicted"/>
<dbReference type="EMBL" id="UINC01002512">
    <property type="protein sequence ID" value="SUZ97464.1"/>
    <property type="molecule type" value="Genomic_DNA"/>
</dbReference>
<reference evidence="2" key="1">
    <citation type="submission" date="2018-05" db="EMBL/GenBank/DDBJ databases">
        <authorList>
            <person name="Lanie J.A."/>
            <person name="Ng W.-L."/>
            <person name="Kazmierczak K.M."/>
            <person name="Andrzejewski T.M."/>
            <person name="Davidsen T.M."/>
            <person name="Wayne K.J."/>
            <person name="Tettelin H."/>
            <person name="Glass J.I."/>
            <person name="Rusch D."/>
            <person name="Podicherti R."/>
            <person name="Tsui H.-C.T."/>
            <person name="Winkler M.E."/>
        </authorList>
    </citation>
    <scope>NUCLEOTIDE SEQUENCE</scope>
</reference>
<sequence length="378" mass="41637">MKKLTVAALIVPTLLFIAGCGPKATSQSDVDSPEYHYKAGMRYLENEDYESAIRSFQRSVDLDKKFALGWGGLGLAYGLTGDLKTGRKHMDTALGRGKKNPDVRVLAGRLWIAHKDDSKRWLKRAVDEFDTALKYKSGHEPAIFWKGMAYLQNYDFSLAEAEFRTLVERKGEYAGKADEMWALSQKIVRAQPGTSAGKKIALKPKISRADMTVLFIEELNLTELFKRFMPPSASSGFQTPAQMMSQGNAPLPGDVRGSWAEGWIEEAMKLGVVEADPDGNFYPAESVTRAGYARAVARILTMVTRDQTLETRYFGENPSRFSDVSSSHFAYPAMALCSERGIMKADLVTGGFNPAGGVGGADALLIIRTVQTSLRVTF</sequence>
<dbReference type="SUPFAM" id="SSF48452">
    <property type="entry name" value="TPR-like"/>
    <property type="match status" value="1"/>
</dbReference>
<dbReference type="PROSITE" id="PS50005">
    <property type="entry name" value="TPR"/>
    <property type="match status" value="1"/>
</dbReference>
<gene>
    <name evidence="2" type="ORF">METZ01_LOCUS50318</name>
</gene>
<feature type="domain" description="SLH" evidence="1">
    <location>
        <begin position="247"/>
        <end position="310"/>
    </location>
</feature>
<dbReference type="PROSITE" id="PS51272">
    <property type="entry name" value="SLH"/>
    <property type="match status" value="1"/>
</dbReference>
<evidence type="ECO:0000259" key="1">
    <source>
        <dbReference type="PROSITE" id="PS51272"/>
    </source>
</evidence>
<protein>
    <recommendedName>
        <fullName evidence="1">SLH domain-containing protein</fullName>
    </recommendedName>
</protein>
<dbReference type="InterPro" id="IPR001119">
    <property type="entry name" value="SLH_dom"/>
</dbReference>
<dbReference type="InterPro" id="IPR011990">
    <property type="entry name" value="TPR-like_helical_dom_sf"/>
</dbReference>